<dbReference type="EC" id="2.7.13.3" evidence="2"/>
<keyword evidence="7 20" id="KW-0418">Kinase</keyword>
<evidence type="ECO:0000256" key="9">
    <source>
        <dbReference type="ARBA" id="ARBA00023012"/>
    </source>
</evidence>
<dbReference type="SMART" id="SM00388">
    <property type="entry name" value="HisKA"/>
    <property type="match status" value="1"/>
</dbReference>
<evidence type="ECO:0000256" key="4">
    <source>
        <dbReference type="ARBA" id="ARBA00022679"/>
    </source>
</evidence>
<evidence type="ECO:0000313" key="19">
    <source>
        <dbReference type="EMBL" id="MYZ51952.1"/>
    </source>
</evidence>
<dbReference type="GO" id="GO:0005524">
    <property type="term" value="F:ATP binding"/>
    <property type="evidence" value="ECO:0007669"/>
    <property type="project" value="UniProtKB-KW"/>
</dbReference>
<feature type="domain" description="Response regulatory" evidence="18">
    <location>
        <begin position="349"/>
        <end position="468"/>
    </location>
</feature>
<dbReference type="Gene3D" id="3.40.50.2300">
    <property type="match status" value="1"/>
</dbReference>
<dbReference type="Pfam" id="PF00072">
    <property type="entry name" value="Response_reg"/>
    <property type="match status" value="1"/>
</dbReference>
<dbReference type="SMART" id="SM00387">
    <property type="entry name" value="HATPase_c"/>
    <property type="match status" value="1"/>
</dbReference>
<keyword evidence="6" id="KW-0547">Nucleotide-binding</keyword>
<evidence type="ECO:0000256" key="5">
    <source>
        <dbReference type="ARBA" id="ARBA00022729"/>
    </source>
</evidence>
<reference evidence="19 22" key="2">
    <citation type="submission" date="2019-09" db="EMBL/GenBank/DDBJ databases">
        <title>Identification of Malikia spinosa a prominent benzene-, toluene-, and ethylbenzene-degrading bacterium: enrichment, isolation and whole genome sequencing.</title>
        <authorList>
            <person name="Tancsics A."/>
            <person name="Revesz F."/>
            <person name="Kriszt B."/>
        </authorList>
    </citation>
    <scope>NUCLEOTIDE SEQUENCE [LARGE SCALE GENOMIC DNA]</scope>
    <source>
        <strain evidence="19 22">AB6</strain>
    </source>
</reference>
<comment type="function">
    <text evidence="11">Member of the two-component regulatory system BvgS/BvgA. Phosphorylates BvgA via a four-step phosphorelay in response to environmental signals.</text>
</comment>
<dbReference type="SUPFAM" id="SSF52172">
    <property type="entry name" value="CheY-like"/>
    <property type="match status" value="1"/>
</dbReference>
<evidence type="ECO:0000256" key="3">
    <source>
        <dbReference type="ARBA" id="ARBA00022553"/>
    </source>
</evidence>
<evidence type="ECO:0000256" key="2">
    <source>
        <dbReference type="ARBA" id="ARBA00012438"/>
    </source>
</evidence>
<dbReference type="InterPro" id="IPR003661">
    <property type="entry name" value="HisK_dim/P_dom"/>
</dbReference>
<organism evidence="20 21">
    <name type="scientific">Malikia spinosa</name>
    <dbReference type="NCBI Taxonomy" id="86180"/>
    <lineage>
        <taxon>Bacteria</taxon>
        <taxon>Pseudomonadati</taxon>
        <taxon>Pseudomonadota</taxon>
        <taxon>Betaproteobacteria</taxon>
        <taxon>Burkholderiales</taxon>
        <taxon>Comamonadaceae</taxon>
        <taxon>Malikia</taxon>
    </lineage>
</organism>
<dbReference type="InterPro" id="IPR036890">
    <property type="entry name" value="HATPase_C_sf"/>
</dbReference>
<dbReference type="InterPro" id="IPR003594">
    <property type="entry name" value="HATPase_dom"/>
</dbReference>
<keyword evidence="9" id="KW-0902">Two-component regulatory system</keyword>
<dbReference type="FunFam" id="3.30.565.10:FF:000010">
    <property type="entry name" value="Sensor histidine kinase RcsC"/>
    <property type="match status" value="1"/>
</dbReference>
<dbReference type="Gene3D" id="1.10.287.130">
    <property type="match status" value="1"/>
</dbReference>
<dbReference type="InterPro" id="IPR036097">
    <property type="entry name" value="HisK_dim/P_sf"/>
</dbReference>
<dbReference type="PROSITE" id="PS50109">
    <property type="entry name" value="HIS_KIN"/>
    <property type="match status" value="1"/>
</dbReference>
<comment type="subunit">
    <text evidence="12">At low DSF concentrations, interacts with RpfF.</text>
</comment>
<dbReference type="InterPro" id="IPR001789">
    <property type="entry name" value="Sig_transdc_resp-reg_receiver"/>
</dbReference>
<dbReference type="PANTHER" id="PTHR45339">
    <property type="entry name" value="HYBRID SIGNAL TRANSDUCTION HISTIDINE KINASE J"/>
    <property type="match status" value="1"/>
</dbReference>
<comment type="catalytic activity">
    <reaction evidence="1">
        <text>ATP + protein L-histidine = ADP + protein N-phospho-L-histidine.</text>
        <dbReference type="EC" id="2.7.13.3"/>
    </reaction>
</comment>
<dbReference type="Proteomes" id="UP000238326">
    <property type="component" value="Unassembled WGS sequence"/>
</dbReference>
<dbReference type="SUPFAM" id="SSF47384">
    <property type="entry name" value="Homodimeric domain of signal transducing histidine kinase"/>
    <property type="match status" value="1"/>
</dbReference>
<evidence type="ECO:0000256" key="13">
    <source>
        <dbReference type="ARBA" id="ARBA00068150"/>
    </source>
</evidence>
<evidence type="ECO:0000313" key="22">
    <source>
        <dbReference type="Proteomes" id="UP000481947"/>
    </source>
</evidence>
<feature type="region of interest" description="Disordered" evidence="16">
    <location>
        <begin position="325"/>
        <end position="345"/>
    </location>
</feature>
<feature type="compositionally biased region" description="Pro residues" evidence="16">
    <location>
        <begin position="329"/>
        <end position="340"/>
    </location>
</feature>
<evidence type="ECO:0000256" key="8">
    <source>
        <dbReference type="ARBA" id="ARBA00022840"/>
    </source>
</evidence>
<evidence type="ECO:0000259" key="17">
    <source>
        <dbReference type="PROSITE" id="PS50109"/>
    </source>
</evidence>
<evidence type="ECO:0000313" key="20">
    <source>
        <dbReference type="EMBL" id="PRD69838.1"/>
    </source>
</evidence>
<dbReference type="FunFam" id="1.10.287.130:FF:000002">
    <property type="entry name" value="Two-component osmosensing histidine kinase"/>
    <property type="match status" value="1"/>
</dbReference>
<dbReference type="PRINTS" id="PR00344">
    <property type="entry name" value="BCTRLSENSOR"/>
</dbReference>
<dbReference type="SMART" id="SM00448">
    <property type="entry name" value="REC"/>
    <property type="match status" value="1"/>
</dbReference>
<evidence type="ECO:0000259" key="18">
    <source>
        <dbReference type="PROSITE" id="PS50110"/>
    </source>
</evidence>
<keyword evidence="5" id="KW-0732">Signal</keyword>
<keyword evidence="3 15" id="KW-0597">Phosphoprotein</keyword>
<evidence type="ECO:0000256" key="6">
    <source>
        <dbReference type="ARBA" id="ARBA00022741"/>
    </source>
</evidence>
<dbReference type="Pfam" id="PF00512">
    <property type="entry name" value="HisKA"/>
    <property type="match status" value="1"/>
</dbReference>
<keyword evidence="21" id="KW-1185">Reference proteome</keyword>
<feature type="domain" description="Histidine kinase" evidence="17">
    <location>
        <begin position="103"/>
        <end position="324"/>
    </location>
</feature>
<evidence type="ECO:0000313" key="21">
    <source>
        <dbReference type="Proteomes" id="UP000238326"/>
    </source>
</evidence>
<dbReference type="CDD" id="cd17546">
    <property type="entry name" value="REC_hyHK_CKI1_RcsC-like"/>
    <property type="match status" value="1"/>
</dbReference>
<dbReference type="InterPro" id="IPR004358">
    <property type="entry name" value="Sig_transdc_His_kin-like_C"/>
</dbReference>
<keyword evidence="4" id="KW-0808">Transferase</keyword>
<evidence type="ECO:0000256" key="12">
    <source>
        <dbReference type="ARBA" id="ARBA00064003"/>
    </source>
</evidence>
<gene>
    <name evidence="20" type="ORF">C6P61_04175</name>
    <name evidence="19" type="ORF">F5985_07355</name>
</gene>
<accession>A0A2S9KHB8</accession>
<dbReference type="AlphaFoldDB" id="A0A2S9KHB8"/>
<dbReference type="SUPFAM" id="SSF55874">
    <property type="entry name" value="ATPase domain of HSP90 chaperone/DNA topoisomerase II/histidine kinase"/>
    <property type="match status" value="1"/>
</dbReference>
<evidence type="ECO:0000256" key="1">
    <source>
        <dbReference type="ARBA" id="ARBA00000085"/>
    </source>
</evidence>
<evidence type="ECO:0000256" key="14">
    <source>
        <dbReference type="ARBA" id="ARBA00070152"/>
    </source>
</evidence>
<dbReference type="OrthoDB" id="8577169at2"/>
<dbReference type="Gene3D" id="3.30.565.10">
    <property type="entry name" value="Histidine kinase-like ATPase, C-terminal domain"/>
    <property type="match status" value="1"/>
</dbReference>
<dbReference type="InterPro" id="IPR011006">
    <property type="entry name" value="CheY-like_superfamily"/>
</dbReference>
<sequence length="470" mass="50938">MSQHLPPTPAPVAADAIAMPLDAARWPAVRAQAIACLREALAQQADMVPPGPAAGGAADDELLQLAASIARQARACELERLELERAHAIAETANRRKSEFLANMSHEIRTPMNGILGMTALALETTVDPQQREYLSIVKSSADALLAIINDILDLSKIEAGKFTIERLPFALKAMVDDAVGLVAQQAREKGLALHCALAPDVPAVVLGDPSRLRQVLLNLLSNALKFTHQGCVELDISVSGDGDGNELLRFVVTDTGVGIAHEQQDQVFNPYAQESASTARRFGGTGLGLSISRHLIELMGGHIGFTSEPGLGSRFYFTLPCRRETLPEPRPSSGPPPNQPERRARASRVLLVEDHPANQKLATWLLTRHGFQVTLAENGAEAVRLMTALAFDAVLMDVQMPVMDGFEATRLIRKQESKRRDKHHPIIAMTAGAIIGDREKCLAAGMDDYISKPITAQVLLDKLRHWLGH</sequence>
<dbReference type="EMBL" id="PVLR01000011">
    <property type="protein sequence ID" value="PRD69838.1"/>
    <property type="molecule type" value="Genomic_DNA"/>
</dbReference>
<comment type="caution">
    <text evidence="20">The sequence shown here is derived from an EMBL/GenBank/DDBJ whole genome shotgun (WGS) entry which is preliminary data.</text>
</comment>
<dbReference type="CDD" id="cd00082">
    <property type="entry name" value="HisKA"/>
    <property type="match status" value="1"/>
</dbReference>
<evidence type="ECO:0000256" key="7">
    <source>
        <dbReference type="ARBA" id="ARBA00022777"/>
    </source>
</evidence>
<dbReference type="Pfam" id="PF02518">
    <property type="entry name" value="HATPase_c"/>
    <property type="match status" value="1"/>
</dbReference>
<dbReference type="RefSeq" id="WP_105728665.1">
    <property type="nucleotide sequence ID" value="NZ_DAIPCI010000003.1"/>
</dbReference>
<evidence type="ECO:0000256" key="15">
    <source>
        <dbReference type="PROSITE-ProRule" id="PRU00169"/>
    </source>
</evidence>
<dbReference type="PROSITE" id="PS50110">
    <property type="entry name" value="RESPONSE_REGULATORY"/>
    <property type="match status" value="1"/>
</dbReference>
<evidence type="ECO:0000256" key="16">
    <source>
        <dbReference type="SAM" id="MobiDB-lite"/>
    </source>
</evidence>
<evidence type="ECO:0000256" key="11">
    <source>
        <dbReference type="ARBA" id="ARBA00058004"/>
    </source>
</evidence>
<protein>
    <recommendedName>
        <fullName evidence="13">Sensory/regulatory protein RpfC</fullName>
        <ecNumber evidence="2">2.7.13.3</ecNumber>
    </recommendedName>
    <alternativeName>
        <fullName evidence="14">Virulence sensor protein BvgS</fullName>
    </alternativeName>
</protein>
<dbReference type="InterPro" id="IPR005467">
    <property type="entry name" value="His_kinase_dom"/>
</dbReference>
<proteinExistence type="predicted"/>
<reference evidence="20 21" key="1">
    <citation type="submission" date="2018-03" db="EMBL/GenBank/DDBJ databases">
        <title>Comparative genomics illustrates the genes involved in a hyperalkaliphilic mechanisms of Serpentinomonas isolated from highly-alkaline calcium-rich serpentinized springs.</title>
        <authorList>
            <person name="Suzuki S."/>
            <person name="Ishii S."/>
            <person name="Walworth N."/>
            <person name="Bird L."/>
            <person name="Kuenen J.G."/>
            <person name="Nealson K.H."/>
        </authorList>
    </citation>
    <scope>NUCLEOTIDE SEQUENCE [LARGE SCALE GENOMIC DNA]</scope>
    <source>
        <strain evidence="20 21">83</strain>
    </source>
</reference>
<dbReference type="CDD" id="cd16922">
    <property type="entry name" value="HATPase_EvgS-ArcB-TorS-like"/>
    <property type="match status" value="1"/>
</dbReference>
<evidence type="ECO:0000256" key="10">
    <source>
        <dbReference type="ARBA" id="ARBA00023026"/>
    </source>
</evidence>
<feature type="modified residue" description="4-aspartylphosphate" evidence="15">
    <location>
        <position position="398"/>
    </location>
</feature>
<keyword evidence="10" id="KW-0843">Virulence</keyword>
<dbReference type="EMBL" id="VYSB01000006">
    <property type="protein sequence ID" value="MYZ51952.1"/>
    <property type="molecule type" value="Genomic_DNA"/>
</dbReference>
<dbReference type="Proteomes" id="UP000481947">
    <property type="component" value="Unassembled WGS sequence"/>
</dbReference>
<dbReference type="PANTHER" id="PTHR45339:SF3">
    <property type="entry name" value="HISTIDINE KINASE"/>
    <property type="match status" value="1"/>
</dbReference>
<name>A0A2S9KHB8_9BURK</name>
<dbReference type="GO" id="GO:0000155">
    <property type="term" value="F:phosphorelay sensor kinase activity"/>
    <property type="evidence" value="ECO:0007669"/>
    <property type="project" value="InterPro"/>
</dbReference>
<keyword evidence="8" id="KW-0067">ATP-binding</keyword>